<dbReference type="EMBL" id="OZ037947">
    <property type="protein sequence ID" value="CAL1708052.1"/>
    <property type="molecule type" value="Genomic_DNA"/>
</dbReference>
<evidence type="ECO:0000313" key="2">
    <source>
        <dbReference type="Proteomes" id="UP001497453"/>
    </source>
</evidence>
<dbReference type="InterPro" id="IPR032675">
    <property type="entry name" value="LRR_dom_sf"/>
</dbReference>
<reference evidence="2" key="1">
    <citation type="submission" date="2024-04" db="EMBL/GenBank/DDBJ databases">
        <authorList>
            <person name="Shaw F."/>
            <person name="Minotto A."/>
        </authorList>
    </citation>
    <scope>NUCLEOTIDE SEQUENCE [LARGE SCALE GENOMIC DNA]</scope>
</reference>
<dbReference type="Gene3D" id="3.80.10.10">
    <property type="entry name" value="Ribonuclease Inhibitor"/>
    <property type="match status" value="1"/>
</dbReference>
<evidence type="ECO:0008006" key="3">
    <source>
        <dbReference type="Google" id="ProtNLM"/>
    </source>
</evidence>
<dbReference type="SUPFAM" id="SSF52047">
    <property type="entry name" value="RNI-like"/>
    <property type="match status" value="1"/>
</dbReference>
<gene>
    <name evidence="1" type="ORF">GFSPODELE1_LOCUS6674</name>
</gene>
<sequence length="587" mass="67190">MKTTKELSSTVLQAVSSDFGYIDNRCFNAASGLTHFDPMLSRLTDWMWYNCILLMLPPFFILLKNKAPTVVTSRTPHQMRSSFLTSLRYTRAAIVLRTIGRSFRRKRPLSAASRLPQEIVGLIFEYYLPSVTVLPMASPFDYSGPLCWTASEGEDFISLDVQRSYEQLVRYKDAVREALSSLHSATSVCRSWYLAGTEYLYRHPILMSYRQTRALDRVLTKHPNAQLARDLIVFLQEDHYYKSERLLSILNNSDSLDTLVVIHDINEFTLSTFDYRFDTKHSFSSRLRKLTIHGGSWACEMKLPLPALEHLCLQNTWLSLLGEEIFEGDLPRLHTLQLVDVYFGCAKVLLTSLSKLRSLRVLELFLVKPKTLQDFFMVNDISLPQLQHLTVGILDSSIAPLGSWRFPPNLITMTLLVNVLPRRETGEVICDGPMGAINNFILFNTDQMVPGKSFKKLLLVNQLDFNNTANDPVSEAVADHKKFLKGEEEQFKKARNQYFQLLRVTHSCRIPLVPIWCDLAAFVNDKLAHPFRRQGEDRKGKLISSWRKTESDDTQVIARIWTTLFPSLPPHHTSMAVKSRGTNQIST</sequence>
<accession>A0ABP1DLM3</accession>
<organism evidence="1 2">
    <name type="scientific">Somion occarium</name>
    <dbReference type="NCBI Taxonomy" id="3059160"/>
    <lineage>
        <taxon>Eukaryota</taxon>
        <taxon>Fungi</taxon>
        <taxon>Dikarya</taxon>
        <taxon>Basidiomycota</taxon>
        <taxon>Agaricomycotina</taxon>
        <taxon>Agaricomycetes</taxon>
        <taxon>Polyporales</taxon>
        <taxon>Cerrenaceae</taxon>
        <taxon>Somion</taxon>
    </lineage>
</organism>
<protein>
    <recommendedName>
        <fullName evidence="3">F-box domain-containing protein</fullName>
    </recommendedName>
</protein>
<evidence type="ECO:0000313" key="1">
    <source>
        <dbReference type="EMBL" id="CAL1708052.1"/>
    </source>
</evidence>
<dbReference type="Proteomes" id="UP001497453">
    <property type="component" value="Chromosome 4"/>
</dbReference>
<name>A0ABP1DLM3_9APHY</name>
<keyword evidence="2" id="KW-1185">Reference proteome</keyword>
<proteinExistence type="predicted"/>